<name>A0A6J7HZV7_9ZZZZ</name>
<evidence type="ECO:0000256" key="7">
    <source>
        <dbReference type="ARBA" id="ARBA00035585"/>
    </source>
</evidence>
<comment type="catalytic activity">
    <reaction evidence="7">
        <text>fluoride(in) = fluoride(out)</text>
        <dbReference type="Rhea" id="RHEA:76159"/>
        <dbReference type="ChEBI" id="CHEBI:17051"/>
    </reaction>
    <physiologicalReaction direction="left-to-right" evidence="7">
        <dbReference type="Rhea" id="RHEA:76160"/>
    </physiologicalReaction>
</comment>
<feature type="transmembrane region" description="Helical" evidence="8">
    <location>
        <begin position="38"/>
        <end position="58"/>
    </location>
</feature>
<evidence type="ECO:0000256" key="4">
    <source>
        <dbReference type="ARBA" id="ARBA00022989"/>
    </source>
</evidence>
<dbReference type="GO" id="GO:1903425">
    <property type="term" value="F:fluoride transmembrane transporter activity"/>
    <property type="evidence" value="ECO:0007669"/>
    <property type="project" value="TreeGrafter"/>
</dbReference>
<evidence type="ECO:0000256" key="2">
    <source>
        <dbReference type="ARBA" id="ARBA00022475"/>
    </source>
</evidence>
<evidence type="ECO:0000256" key="1">
    <source>
        <dbReference type="ARBA" id="ARBA00004651"/>
    </source>
</evidence>
<sequence length="129" mass="12784">MTPLVIICVAVGAALGAPARFAIERWLAGAWPRGTLVVNVLGSAVLGALMGAVSAAGMTTSATALVALVGTGFCGALTTFGGFSAQLADLALAPPSVVLARRSLRALTYGLVSVVLCVAVAALGYIAFH</sequence>
<dbReference type="GO" id="GO:0005886">
    <property type="term" value="C:plasma membrane"/>
    <property type="evidence" value="ECO:0007669"/>
    <property type="project" value="UniProtKB-SubCell"/>
</dbReference>
<accession>A0A6J7HZV7</accession>
<keyword evidence="2" id="KW-1003">Cell membrane</keyword>
<dbReference type="Pfam" id="PF02537">
    <property type="entry name" value="CRCB"/>
    <property type="match status" value="1"/>
</dbReference>
<dbReference type="AlphaFoldDB" id="A0A6J7HZV7"/>
<reference evidence="9" key="1">
    <citation type="submission" date="2020-05" db="EMBL/GenBank/DDBJ databases">
        <authorList>
            <person name="Chiriac C."/>
            <person name="Salcher M."/>
            <person name="Ghai R."/>
            <person name="Kavagutti S V."/>
        </authorList>
    </citation>
    <scope>NUCLEOTIDE SEQUENCE</scope>
</reference>
<proteinExistence type="inferred from homology"/>
<dbReference type="PANTHER" id="PTHR28259">
    <property type="entry name" value="FLUORIDE EXPORT PROTEIN 1-RELATED"/>
    <property type="match status" value="1"/>
</dbReference>
<evidence type="ECO:0000313" key="10">
    <source>
        <dbReference type="EMBL" id="CAB5025342.1"/>
    </source>
</evidence>
<keyword evidence="3 8" id="KW-0812">Transmembrane</keyword>
<gene>
    <name evidence="9" type="ORF">UFOPK3752_00009</name>
    <name evidence="10" type="ORF">UFOPK4150_00499</name>
</gene>
<evidence type="ECO:0000256" key="3">
    <source>
        <dbReference type="ARBA" id="ARBA00022692"/>
    </source>
</evidence>
<dbReference type="HAMAP" id="MF_00454">
    <property type="entry name" value="FluC"/>
    <property type="match status" value="1"/>
</dbReference>
<protein>
    <submittedName>
        <fullName evidence="9">Unannotated protein</fullName>
    </submittedName>
</protein>
<evidence type="ECO:0000256" key="8">
    <source>
        <dbReference type="SAM" id="Phobius"/>
    </source>
</evidence>
<evidence type="ECO:0000256" key="6">
    <source>
        <dbReference type="ARBA" id="ARBA00035120"/>
    </source>
</evidence>
<dbReference type="InterPro" id="IPR003691">
    <property type="entry name" value="FluC"/>
</dbReference>
<feature type="transmembrane region" description="Helical" evidence="8">
    <location>
        <begin position="65"/>
        <end position="87"/>
    </location>
</feature>
<organism evidence="9">
    <name type="scientific">freshwater metagenome</name>
    <dbReference type="NCBI Taxonomy" id="449393"/>
    <lineage>
        <taxon>unclassified sequences</taxon>
        <taxon>metagenomes</taxon>
        <taxon>ecological metagenomes</taxon>
    </lineage>
</organism>
<evidence type="ECO:0000313" key="9">
    <source>
        <dbReference type="EMBL" id="CAB4924026.1"/>
    </source>
</evidence>
<evidence type="ECO:0000256" key="5">
    <source>
        <dbReference type="ARBA" id="ARBA00023136"/>
    </source>
</evidence>
<feature type="transmembrane region" description="Helical" evidence="8">
    <location>
        <begin position="107"/>
        <end position="128"/>
    </location>
</feature>
<dbReference type="PANTHER" id="PTHR28259:SF1">
    <property type="entry name" value="FLUORIDE EXPORT PROTEIN 1-RELATED"/>
    <property type="match status" value="1"/>
</dbReference>
<comment type="similarity">
    <text evidence="6">Belongs to the fluoride channel Fluc/FEX (TC 1.A.43) family.</text>
</comment>
<keyword evidence="4 8" id="KW-1133">Transmembrane helix</keyword>
<comment type="subcellular location">
    <subcellularLocation>
        <location evidence="1">Cell membrane</location>
        <topology evidence="1">Multi-pass membrane protein</topology>
    </subcellularLocation>
</comment>
<dbReference type="EMBL" id="CAFBPU010000008">
    <property type="protein sequence ID" value="CAB5025342.1"/>
    <property type="molecule type" value="Genomic_DNA"/>
</dbReference>
<dbReference type="EMBL" id="CAFBND010000001">
    <property type="protein sequence ID" value="CAB4924026.1"/>
    <property type="molecule type" value="Genomic_DNA"/>
</dbReference>
<keyword evidence="5 8" id="KW-0472">Membrane</keyword>